<dbReference type="AlphaFoldDB" id="A0A447RK15"/>
<sequence length="116" mass="13014">MVPPATVQRVVNAVVESTWSGFMTRTVVDFAASGINDNETWLGPFLACPQNEVVDAFEVNFAFPNGICGFQNNGNKRVRHVEYEIQYRVMVPDQGGRVSQGFTRLKTLMASFYRAF</sequence>
<dbReference type="EMBL" id="LR134162">
    <property type="protein sequence ID" value="VEB00148.1"/>
    <property type="molecule type" value="Genomic_DNA"/>
</dbReference>
<evidence type="ECO:0000313" key="1">
    <source>
        <dbReference type="EMBL" id="VEB00148.1"/>
    </source>
</evidence>
<protein>
    <submittedName>
        <fullName evidence="1">Kinase</fullName>
    </submittedName>
</protein>
<proteinExistence type="predicted"/>
<keyword evidence="1" id="KW-0808">Transferase</keyword>
<keyword evidence="1" id="KW-0418">Kinase</keyword>
<dbReference type="Proteomes" id="UP000282433">
    <property type="component" value="Chromosome"/>
</dbReference>
<gene>
    <name evidence="1" type="ORF">NCTC13635_01082</name>
</gene>
<organism evidence="1 2">
    <name type="scientific">Klebsiella pneumoniae</name>
    <dbReference type="NCBI Taxonomy" id="573"/>
    <lineage>
        <taxon>Bacteria</taxon>
        <taxon>Pseudomonadati</taxon>
        <taxon>Pseudomonadota</taxon>
        <taxon>Gammaproteobacteria</taxon>
        <taxon>Enterobacterales</taxon>
        <taxon>Enterobacteriaceae</taxon>
        <taxon>Klebsiella/Raoultella group</taxon>
        <taxon>Klebsiella</taxon>
        <taxon>Klebsiella pneumoniae complex</taxon>
    </lineage>
</organism>
<evidence type="ECO:0000313" key="2">
    <source>
        <dbReference type="Proteomes" id="UP000282433"/>
    </source>
</evidence>
<accession>A0A447RK15</accession>
<name>A0A447RK15_KLEPN</name>
<dbReference type="GO" id="GO:0016301">
    <property type="term" value="F:kinase activity"/>
    <property type="evidence" value="ECO:0007669"/>
    <property type="project" value="UniProtKB-KW"/>
</dbReference>
<reference evidence="1 2" key="1">
    <citation type="submission" date="2018-12" db="EMBL/GenBank/DDBJ databases">
        <authorList>
            <consortium name="Pathogen Informatics"/>
        </authorList>
    </citation>
    <scope>NUCLEOTIDE SEQUENCE [LARGE SCALE GENOMIC DNA]</scope>
    <source>
        <strain evidence="1 2">NCTC13635</strain>
    </source>
</reference>